<name>A0ABC8ZX72_9POAL</name>
<evidence type="ECO:0000313" key="4">
    <source>
        <dbReference type="Proteomes" id="UP001497457"/>
    </source>
</evidence>
<evidence type="ECO:0000256" key="1">
    <source>
        <dbReference type="SAM" id="SignalP"/>
    </source>
</evidence>
<dbReference type="Pfam" id="PF00188">
    <property type="entry name" value="CAP"/>
    <property type="match status" value="1"/>
</dbReference>
<reference evidence="3 4" key="2">
    <citation type="submission" date="2024-10" db="EMBL/GenBank/DDBJ databases">
        <authorList>
            <person name="Ryan C."/>
        </authorList>
    </citation>
    <scope>NUCLEOTIDE SEQUENCE [LARGE SCALE GENOMIC DNA]</scope>
</reference>
<dbReference type="InterPro" id="IPR001283">
    <property type="entry name" value="CRISP-related"/>
</dbReference>
<feature type="chain" id="PRO_5044820178" description="SCP domain-containing protein" evidence="1">
    <location>
        <begin position="31"/>
        <end position="183"/>
    </location>
</feature>
<organism evidence="3 4">
    <name type="scientific">Urochloa decumbens</name>
    <dbReference type="NCBI Taxonomy" id="240449"/>
    <lineage>
        <taxon>Eukaryota</taxon>
        <taxon>Viridiplantae</taxon>
        <taxon>Streptophyta</taxon>
        <taxon>Embryophyta</taxon>
        <taxon>Tracheophyta</taxon>
        <taxon>Spermatophyta</taxon>
        <taxon>Magnoliopsida</taxon>
        <taxon>Liliopsida</taxon>
        <taxon>Poales</taxon>
        <taxon>Poaceae</taxon>
        <taxon>PACMAD clade</taxon>
        <taxon>Panicoideae</taxon>
        <taxon>Panicodae</taxon>
        <taxon>Paniceae</taxon>
        <taxon>Melinidinae</taxon>
        <taxon>Urochloa</taxon>
    </lineage>
</organism>
<proteinExistence type="predicted"/>
<dbReference type="InterPro" id="IPR035940">
    <property type="entry name" value="CAP_sf"/>
</dbReference>
<dbReference type="SMART" id="SM00198">
    <property type="entry name" value="SCP"/>
    <property type="match status" value="1"/>
</dbReference>
<keyword evidence="4" id="KW-1185">Reference proteome</keyword>
<dbReference type="Gene3D" id="3.40.33.10">
    <property type="entry name" value="CAP"/>
    <property type="match status" value="1"/>
</dbReference>
<gene>
    <name evidence="3" type="ORF">URODEC1_LOCUS48321</name>
</gene>
<dbReference type="PRINTS" id="PR00837">
    <property type="entry name" value="V5TPXLIKE"/>
</dbReference>
<sequence>MPRRRLPSVAAATTAVLLLAAFALLAGATAADAAARGRKMRSLASSFLDPHNAARRAVGLRPLKWDERLAAYARRYAAARSGDCALAHSHGPYGENLFRGSGGAGWTPADVVGAWVRERALYDPRANACRGGGNAGACGHYTQVVWRDTTAVGCAIVPCGGGRATFAVCSYNPPGNYVGVRPY</sequence>
<feature type="domain" description="SCP" evidence="2">
    <location>
        <begin position="42"/>
        <end position="179"/>
    </location>
</feature>
<dbReference type="EMBL" id="OZ075112">
    <property type="protein sequence ID" value="CAL4967353.1"/>
    <property type="molecule type" value="Genomic_DNA"/>
</dbReference>
<evidence type="ECO:0000259" key="2">
    <source>
        <dbReference type="SMART" id="SM00198"/>
    </source>
</evidence>
<dbReference type="PANTHER" id="PTHR10334">
    <property type="entry name" value="CYSTEINE-RICH SECRETORY PROTEIN-RELATED"/>
    <property type="match status" value="1"/>
</dbReference>
<dbReference type="CDD" id="cd05381">
    <property type="entry name" value="CAP_PR-1"/>
    <property type="match status" value="1"/>
</dbReference>
<accession>A0ABC8ZX72</accession>
<reference evidence="4" key="1">
    <citation type="submission" date="2024-06" db="EMBL/GenBank/DDBJ databases">
        <authorList>
            <person name="Ryan C."/>
        </authorList>
    </citation>
    <scope>NUCLEOTIDE SEQUENCE [LARGE SCALE GENOMIC DNA]</scope>
</reference>
<dbReference type="InterPro" id="IPR014044">
    <property type="entry name" value="CAP_dom"/>
</dbReference>
<evidence type="ECO:0000313" key="3">
    <source>
        <dbReference type="EMBL" id="CAL4967353.1"/>
    </source>
</evidence>
<feature type="signal peptide" evidence="1">
    <location>
        <begin position="1"/>
        <end position="30"/>
    </location>
</feature>
<dbReference type="Proteomes" id="UP001497457">
    <property type="component" value="Chromosome 2b"/>
</dbReference>
<dbReference type="InterPro" id="IPR018244">
    <property type="entry name" value="Allrgn_V5/Tpx1_CS"/>
</dbReference>
<dbReference type="FunFam" id="3.40.33.10:FF:000004">
    <property type="entry name" value="CAP, cysteine-rich secretory protein, antigen 5"/>
    <property type="match status" value="1"/>
</dbReference>
<keyword evidence="1" id="KW-0732">Signal</keyword>
<protein>
    <recommendedName>
        <fullName evidence="2">SCP domain-containing protein</fullName>
    </recommendedName>
</protein>
<dbReference type="PROSITE" id="PS01009">
    <property type="entry name" value="CRISP_1"/>
    <property type="match status" value="1"/>
</dbReference>
<dbReference type="SUPFAM" id="SSF55797">
    <property type="entry name" value="PR-1-like"/>
    <property type="match status" value="1"/>
</dbReference>
<dbReference type="AlphaFoldDB" id="A0ABC8ZX72"/>